<dbReference type="AlphaFoldDB" id="A0A4P9VSH1"/>
<comment type="caution">
    <text evidence="1">The sequence shown here is derived from an EMBL/GenBank/DDBJ whole genome shotgun (WGS) entry which is preliminary data.</text>
</comment>
<keyword evidence="2" id="KW-1185">Reference proteome</keyword>
<protein>
    <submittedName>
        <fullName evidence="1">Uncharacterized protein</fullName>
    </submittedName>
</protein>
<name>A0A4P9VSH1_9GAMM</name>
<sequence length="106" mass="11338">MFKAVAGLIVSTAVSASNASLDGGTISNSVISIGIDKQYGGSISSFKVLGVEVVDTADLGREIQASVFLEKPTLNWSNRPDCEGKNDAPWWFNPKMVVTIVIIHQK</sequence>
<reference evidence="1 2" key="1">
    <citation type="submission" date="2017-04" db="EMBL/GenBank/DDBJ databases">
        <title>Draft genome sequence of Zooshikella ganghwensis VG4 isolated from Red Sea sediments.</title>
        <authorList>
            <person name="Rehman Z."/>
            <person name="Alam I."/>
            <person name="Kamau A."/>
            <person name="Bajic V."/>
            <person name="Leiknes T."/>
        </authorList>
    </citation>
    <scope>NUCLEOTIDE SEQUENCE [LARGE SCALE GENOMIC DNA]</scope>
    <source>
        <strain evidence="1 2">VG4</strain>
    </source>
</reference>
<dbReference type="RefSeq" id="WP_094788178.1">
    <property type="nucleotide sequence ID" value="NZ_NDXW01000001.1"/>
</dbReference>
<proteinExistence type="predicted"/>
<accession>A0A4P9VSH1</accession>
<organism evidence="1 2">
    <name type="scientific">Zooshikella ganghwensis</name>
    <dbReference type="NCBI Taxonomy" id="202772"/>
    <lineage>
        <taxon>Bacteria</taxon>
        <taxon>Pseudomonadati</taxon>
        <taxon>Pseudomonadota</taxon>
        <taxon>Gammaproteobacteria</taxon>
        <taxon>Oceanospirillales</taxon>
        <taxon>Zooshikellaceae</taxon>
        <taxon>Zooshikella</taxon>
    </lineage>
</organism>
<gene>
    <name evidence="1" type="ORF">B9G39_17955</name>
</gene>
<dbReference type="Proteomes" id="UP000257039">
    <property type="component" value="Unassembled WGS sequence"/>
</dbReference>
<evidence type="ECO:0000313" key="2">
    <source>
        <dbReference type="Proteomes" id="UP000257039"/>
    </source>
</evidence>
<dbReference type="EMBL" id="NDXW01000001">
    <property type="protein sequence ID" value="RDH45172.1"/>
    <property type="molecule type" value="Genomic_DNA"/>
</dbReference>
<evidence type="ECO:0000313" key="1">
    <source>
        <dbReference type="EMBL" id="RDH45172.1"/>
    </source>
</evidence>